<name>A0A2C6KKR0_9APIC</name>
<feature type="chain" id="PRO_5012089918" description="Secreted protein" evidence="1">
    <location>
        <begin position="20"/>
        <end position="81"/>
    </location>
</feature>
<accession>A0A2C6KKR0</accession>
<organism evidence="2 3">
    <name type="scientific">Cystoisospora suis</name>
    <dbReference type="NCBI Taxonomy" id="483139"/>
    <lineage>
        <taxon>Eukaryota</taxon>
        <taxon>Sar</taxon>
        <taxon>Alveolata</taxon>
        <taxon>Apicomplexa</taxon>
        <taxon>Conoidasida</taxon>
        <taxon>Coccidia</taxon>
        <taxon>Eucoccidiorida</taxon>
        <taxon>Eimeriorina</taxon>
        <taxon>Sarcocystidae</taxon>
        <taxon>Cystoisospora</taxon>
    </lineage>
</organism>
<evidence type="ECO:0008006" key="4">
    <source>
        <dbReference type="Google" id="ProtNLM"/>
    </source>
</evidence>
<feature type="signal peptide" evidence="1">
    <location>
        <begin position="1"/>
        <end position="19"/>
    </location>
</feature>
<dbReference type="AlphaFoldDB" id="A0A2C6KKR0"/>
<dbReference type="RefSeq" id="XP_067918698.1">
    <property type="nucleotide sequence ID" value="XM_068069327.1"/>
</dbReference>
<sequence length="81" mass="8378">MATLAAGVVASPAILLCDSATDSGPCCSLETTPLTTLREGGRSGVDQPLHSPVAWTLGWELPHSSVLLSCLRRFLTVSVGV</sequence>
<keyword evidence="3" id="KW-1185">Reference proteome</keyword>
<evidence type="ECO:0000256" key="1">
    <source>
        <dbReference type="SAM" id="SignalP"/>
    </source>
</evidence>
<dbReference type="Proteomes" id="UP000221165">
    <property type="component" value="Unassembled WGS sequence"/>
</dbReference>
<keyword evidence="1" id="KW-0732">Signal</keyword>
<protein>
    <recommendedName>
        <fullName evidence="4">Secreted protein</fullName>
    </recommendedName>
</protein>
<dbReference type="VEuPathDB" id="ToxoDB:CSUI_009211"/>
<reference evidence="2 3" key="1">
    <citation type="journal article" date="2017" name="Int. J. Parasitol.">
        <title>The genome of the protozoan parasite Cystoisospora suis and a reverse vaccinology approach to identify vaccine candidates.</title>
        <authorList>
            <person name="Palmieri N."/>
            <person name="Shrestha A."/>
            <person name="Ruttkowski B."/>
            <person name="Beck T."/>
            <person name="Vogl C."/>
            <person name="Tomley F."/>
            <person name="Blake D.P."/>
            <person name="Joachim A."/>
        </authorList>
    </citation>
    <scope>NUCLEOTIDE SEQUENCE [LARGE SCALE GENOMIC DNA]</scope>
    <source>
        <strain evidence="2 3">Wien I</strain>
    </source>
</reference>
<comment type="caution">
    <text evidence="2">The sequence shown here is derived from an EMBL/GenBank/DDBJ whole genome shotgun (WGS) entry which is preliminary data.</text>
</comment>
<evidence type="ECO:0000313" key="2">
    <source>
        <dbReference type="EMBL" id="PHJ16973.1"/>
    </source>
</evidence>
<proteinExistence type="predicted"/>
<evidence type="ECO:0000313" key="3">
    <source>
        <dbReference type="Proteomes" id="UP000221165"/>
    </source>
</evidence>
<dbReference type="EMBL" id="MIGC01005405">
    <property type="protein sequence ID" value="PHJ16973.1"/>
    <property type="molecule type" value="Genomic_DNA"/>
</dbReference>
<gene>
    <name evidence="2" type="ORF">CSUI_009211</name>
</gene>
<dbReference type="GeneID" id="94432538"/>